<reference evidence="3 4" key="1">
    <citation type="submission" date="2020-09" db="EMBL/GenBank/DDBJ databases">
        <title>Genome sequences of type strains of Chitinophaga qingshengii and Chitinophaga varians.</title>
        <authorList>
            <person name="Kittiwongwattana C."/>
        </authorList>
    </citation>
    <scope>NUCLEOTIDE SEQUENCE [LARGE SCALE GENOMIC DNA]</scope>
    <source>
        <strain evidence="3 4">JCM 30026</strain>
    </source>
</reference>
<dbReference type="RefSeq" id="WP_188089351.1">
    <property type="nucleotide sequence ID" value="NZ_JACVFC010000002.1"/>
</dbReference>
<dbReference type="SUPFAM" id="SSF54637">
    <property type="entry name" value="Thioesterase/thiol ester dehydrase-isomerase"/>
    <property type="match status" value="1"/>
</dbReference>
<evidence type="ECO:0000256" key="1">
    <source>
        <dbReference type="ARBA" id="ARBA00023239"/>
    </source>
</evidence>
<sequence>MTITTILEKLPYGESFLFVDTLEYIDEQKVTGSFTFRPEMDCYKGHFKTYPVTPGVLLTEVMAQIGLVCMGIYLTGGPAGLSFGLTSTHVEFMRPVLPGEKVTVTGEKIYFRFGKLKCRVTMINEQGETVSSGELAGMIIGPDKIRNS</sequence>
<evidence type="ECO:0000313" key="3">
    <source>
        <dbReference type="EMBL" id="MBC9932219.1"/>
    </source>
</evidence>
<dbReference type="EMBL" id="JACVFC010000002">
    <property type="protein sequence ID" value="MBC9932219.1"/>
    <property type="molecule type" value="Genomic_DNA"/>
</dbReference>
<proteinExistence type="predicted"/>
<dbReference type="Proteomes" id="UP000659124">
    <property type="component" value="Unassembled WGS sequence"/>
</dbReference>
<dbReference type="InterPro" id="IPR054545">
    <property type="entry name" value="ApeI-like"/>
</dbReference>
<evidence type="ECO:0000313" key="4">
    <source>
        <dbReference type="Proteomes" id="UP000659124"/>
    </source>
</evidence>
<dbReference type="InterPro" id="IPR013114">
    <property type="entry name" value="FabA_FabZ"/>
</dbReference>
<feature type="domain" description="ApeI dehydratase-like" evidence="2">
    <location>
        <begin position="26"/>
        <end position="133"/>
    </location>
</feature>
<protein>
    <submittedName>
        <fullName evidence="3">Beta-hydroxyacyl-ACP dehydratase</fullName>
    </submittedName>
</protein>
<dbReference type="InterPro" id="IPR029069">
    <property type="entry name" value="HotDog_dom_sf"/>
</dbReference>
<keyword evidence="1" id="KW-0456">Lyase</keyword>
<evidence type="ECO:0000259" key="2">
    <source>
        <dbReference type="Pfam" id="PF22818"/>
    </source>
</evidence>
<dbReference type="PANTHER" id="PTHR30272:SF1">
    <property type="entry name" value="3-HYDROXYACYL-[ACYL-CARRIER-PROTEIN] DEHYDRATASE"/>
    <property type="match status" value="1"/>
</dbReference>
<keyword evidence="4" id="KW-1185">Reference proteome</keyword>
<gene>
    <name evidence="3" type="ORF">ICL07_17670</name>
</gene>
<dbReference type="Pfam" id="PF22818">
    <property type="entry name" value="ApeI-like"/>
    <property type="match status" value="1"/>
</dbReference>
<dbReference type="PANTHER" id="PTHR30272">
    <property type="entry name" value="3-HYDROXYACYL-[ACYL-CARRIER-PROTEIN] DEHYDRATASE"/>
    <property type="match status" value="1"/>
</dbReference>
<dbReference type="Gene3D" id="3.10.129.10">
    <property type="entry name" value="Hotdog Thioesterase"/>
    <property type="match status" value="1"/>
</dbReference>
<comment type="caution">
    <text evidence="3">The sequence shown here is derived from an EMBL/GenBank/DDBJ whole genome shotgun (WGS) entry which is preliminary data.</text>
</comment>
<accession>A0ABR7TS49</accession>
<name>A0ABR7TS49_9BACT</name>
<organism evidence="3 4">
    <name type="scientific">Chitinophaga qingshengii</name>
    <dbReference type="NCBI Taxonomy" id="1569794"/>
    <lineage>
        <taxon>Bacteria</taxon>
        <taxon>Pseudomonadati</taxon>
        <taxon>Bacteroidota</taxon>
        <taxon>Chitinophagia</taxon>
        <taxon>Chitinophagales</taxon>
        <taxon>Chitinophagaceae</taxon>
        <taxon>Chitinophaga</taxon>
    </lineage>
</organism>